<evidence type="ECO:0000256" key="10">
    <source>
        <dbReference type="ARBA" id="ARBA00023004"/>
    </source>
</evidence>
<evidence type="ECO:0000256" key="8">
    <source>
        <dbReference type="ARBA" id="ARBA00022848"/>
    </source>
</evidence>
<evidence type="ECO:0000256" key="7">
    <source>
        <dbReference type="ARBA" id="ARBA00022824"/>
    </source>
</evidence>
<evidence type="ECO:0000256" key="11">
    <source>
        <dbReference type="ARBA" id="ARBA00023033"/>
    </source>
</evidence>
<dbReference type="PRINTS" id="PR00463">
    <property type="entry name" value="EP450I"/>
</dbReference>
<protein>
    <submittedName>
        <fullName evidence="16">Uncharacterized protein</fullName>
    </submittedName>
</protein>
<feature type="chain" id="PRO_5025418765" evidence="15">
    <location>
        <begin position="22"/>
        <end position="441"/>
    </location>
</feature>
<keyword evidence="15" id="KW-0732">Signal</keyword>
<dbReference type="GO" id="GO:0005506">
    <property type="term" value="F:iron ion binding"/>
    <property type="evidence" value="ECO:0007669"/>
    <property type="project" value="InterPro"/>
</dbReference>
<keyword evidence="5 13" id="KW-0349">Heme</keyword>
<dbReference type="PANTHER" id="PTHR24300:SF177">
    <property type="entry name" value="CYTOCHROME P450 2J2"/>
    <property type="match status" value="1"/>
</dbReference>
<dbReference type="Pfam" id="PF00067">
    <property type="entry name" value="p450"/>
    <property type="match status" value="2"/>
</dbReference>
<dbReference type="Gene3D" id="1.10.630.10">
    <property type="entry name" value="Cytochrome P450"/>
    <property type="match status" value="1"/>
</dbReference>
<keyword evidence="10 13" id="KW-0408">Iron</keyword>
<dbReference type="InterPro" id="IPR002401">
    <property type="entry name" value="Cyt_P450_E_grp-I"/>
</dbReference>
<comment type="cofactor">
    <cofactor evidence="1 13">
        <name>heme</name>
        <dbReference type="ChEBI" id="CHEBI:30413"/>
    </cofactor>
</comment>
<evidence type="ECO:0000256" key="2">
    <source>
        <dbReference type="ARBA" id="ARBA00004174"/>
    </source>
</evidence>
<keyword evidence="8" id="KW-0492">Microsome</keyword>
<evidence type="ECO:0000256" key="6">
    <source>
        <dbReference type="ARBA" id="ARBA00022723"/>
    </source>
</evidence>
<dbReference type="PANTHER" id="PTHR24300">
    <property type="entry name" value="CYTOCHROME P450 508A4-RELATED"/>
    <property type="match status" value="1"/>
</dbReference>
<sequence>MWCWLDVQSLLLFSVVFLVIADYVKNRRPNSFPPGPWALPFVGNIFSVDFSKTHESLTKTYGDVYSLRMGQTWMVVLNGFNTLKEALLTQGHCVADRPILPLQDDVAPNQGDREPFNPHIITNNAVANIICTLVFGHRFEYGDEKFMKLMGLLDKVFLTAQLYNSFPVLMRRVPGPHHTIRKIYSDFMDLIKVDISKHKEDWDPSEPRDYIDCYLSEIQKVGGQITHFKDNLIICALELFVAGSETTSTTLRWEHVFLVLLLLFCLIEKVQAEIDRVIGQSRQPSMMDRANLPYTDAVIHEILRMGNIVPLSLPHSTNNEMQLGNYTIPKGVVIIPNLTSVLFDKKEWETPYTFNPGHFLNEEGKFVKRAAFIPFSAGKRVCLGENLARMELFLFFTSFMQRFTFSMPSGVKPVLDYRFGVTLAPIQYKICAKLRQVSSSQ</sequence>
<keyword evidence="17" id="KW-1185">Reference proteome</keyword>
<evidence type="ECO:0000256" key="15">
    <source>
        <dbReference type="SAM" id="SignalP"/>
    </source>
</evidence>
<evidence type="ECO:0000256" key="1">
    <source>
        <dbReference type="ARBA" id="ARBA00001971"/>
    </source>
</evidence>
<dbReference type="SUPFAM" id="SSF48264">
    <property type="entry name" value="Cytochrome P450"/>
    <property type="match status" value="1"/>
</dbReference>
<reference evidence="16" key="2">
    <citation type="submission" date="2025-08" db="UniProtKB">
        <authorList>
            <consortium name="Ensembl"/>
        </authorList>
    </citation>
    <scope>IDENTIFICATION</scope>
</reference>
<evidence type="ECO:0000313" key="17">
    <source>
        <dbReference type="Proteomes" id="UP000472263"/>
    </source>
</evidence>
<dbReference type="Proteomes" id="UP000472263">
    <property type="component" value="Chromosome 4"/>
</dbReference>
<dbReference type="GeneTree" id="ENSGT00950000182879"/>
<proteinExistence type="inferred from homology"/>
<evidence type="ECO:0000256" key="9">
    <source>
        <dbReference type="ARBA" id="ARBA00023002"/>
    </source>
</evidence>
<reference evidence="16" key="1">
    <citation type="submission" date="2019-06" db="EMBL/GenBank/DDBJ databases">
        <authorList>
            <consortium name="Wellcome Sanger Institute Data Sharing"/>
        </authorList>
    </citation>
    <scope>NUCLEOTIDE SEQUENCE [LARGE SCALE GENOMIC DNA]</scope>
</reference>
<feature type="signal peptide" evidence="15">
    <location>
        <begin position="1"/>
        <end position="21"/>
    </location>
</feature>
<dbReference type="InterPro" id="IPR036396">
    <property type="entry name" value="Cyt_P450_sf"/>
</dbReference>
<feature type="binding site" description="axial binding residue" evidence="13">
    <location>
        <position position="382"/>
    </location>
    <ligand>
        <name>heme</name>
        <dbReference type="ChEBI" id="CHEBI:30413"/>
    </ligand>
    <ligandPart>
        <name>Fe</name>
        <dbReference type="ChEBI" id="CHEBI:18248"/>
    </ligandPart>
</feature>
<gene>
    <name evidence="16" type="primary">LOC115357938</name>
</gene>
<dbReference type="PRINTS" id="PR00385">
    <property type="entry name" value="P450"/>
</dbReference>
<keyword evidence="7" id="KW-0256">Endoplasmic reticulum</keyword>
<evidence type="ECO:0000256" key="4">
    <source>
        <dbReference type="ARBA" id="ARBA00010617"/>
    </source>
</evidence>
<dbReference type="GO" id="GO:0020037">
    <property type="term" value="F:heme binding"/>
    <property type="evidence" value="ECO:0007669"/>
    <property type="project" value="InterPro"/>
</dbReference>
<dbReference type="FunFam" id="1.10.630.10:FF:000238">
    <property type="entry name" value="Cytochrome P450 2A6"/>
    <property type="match status" value="1"/>
</dbReference>
<dbReference type="GO" id="GO:0006082">
    <property type="term" value="P:organic acid metabolic process"/>
    <property type="evidence" value="ECO:0007669"/>
    <property type="project" value="TreeGrafter"/>
</dbReference>
<dbReference type="InterPro" id="IPR017972">
    <property type="entry name" value="Cyt_P450_CS"/>
</dbReference>
<evidence type="ECO:0000256" key="5">
    <source>
        <dbReference type="ARBA" id="ARBA00022617"/>
    </source>
</evidence>
<evidence type="ECO:0000256" key="12">
    <source>
        <dbReference type="ARBA" id="ARBA00023136"/>
    </source>
</evidence>
<organism evidence="16 17">
    <name type="scientific">Myripristis murdjan</name>
    <name type="common">pinecone soldierfish</name>
    <dbReference type="NCBI Taxonomy" id="586833"/>
    <lineage>
        <taxon>Eukaryota</taxon>
        <taxon>Metazoa</taxon>
        <taxon>Chordata</taxon>
        <taxon>Craniata</taxon>
        <taxon>Vertebrata</taxon>
        <taxon>Euteleostomi</taxon>
        <taxon>Actinopterygii</taxon>
        <taxon>Neopterygii</taxon>
        <taxon>Teleostei</taxon>
        <taxon>Neoteleostei</taxon>
        <taxon>Acanthomorphata</taxon>
        <taxon>Holocentriformes</taxon>
        <taxon>Holocentridae</taxon>
        <taxon>Myripristis</taxon>
    </lineage>
</organism>
<comment type="subcellular location">
    <subcellularLocation>
        <location evidence="3">Endoplasmic reticulum membrane</location>
        <topology evidence="3">Peripheral membrane protein</topology>
    </subcellularLocation>
    <subcellularLocation>
        <location evidence="2">Microsome membrane</location>
        <topology evidence="2">Peripheral membrane protein</topology>
    </subcellularLocation>
</comment>
<dbReference type="GO" id="GO:0016712">
    <property type="term" value="F:oxidoreductase activity, acting on paired donors, with incorporation or reduction of molecular oxygen, reduced flavin or flavoprotein as one donor, and incorporation of one atom of oxygen"/>
    <property type="evidence" value="ECO:0007669"/>
    <property type="project" value="TreeGrafter"/>
</dbReference>
<evidence type="ECO:0000256" key="3">
    <source>
        <dbReference type="ARBA" id="ARBA00004406"/>
    </source>
</evidence>
<name>A0A667YGP9_9TELE</name>
<accession>A0A667YGP9</accession>
<dbReference type="Ensembl" id="ENSMMDT00005023563.1">
    <property type="protein sequence ID" value="ENSMMDP00005023059.1"/>
    <property type="gene ID" value="ENSMMDG00005010932.1"/>
</dbReference>
<comment type="similarity">
    <text evidence="4 14">Belongs to the cytochrome P450 family.</text>
</comment>
<keyword evidence="12" id="KW-0472">Membrane</keyword>
<dbReference type="PROSITE" id="PS00086">
    <property type="entry name" value="CYTOCHROME_P450"/>
    <property type="match status" value="1"/>
</dbReference>
<dbReference type="GO" id="GO:0006805">
    <property type="term" value="P:xenobiotic metabolic process"/>
    <property type="evidence" value="ECO:0007669"/>
    <property type="project" value="TreeGrafter"/>
</dbReference>
<evidence type="ECO:0000256" key="13">
    <source>
        <dbReference type="PIRSR" id="PIRSR602401-1"/>
    </source>
</evidence>
<evidence type="ECO:0000256" key="14">
    <source>
        <dbReference type="RuleBase" id="RU000461"/>
    </source>
</evidence>
<keyword evidence="6 13" id="KW-0479">Metal-binding</keyword>
<dbReference type="InterPro" id="IPR050182">
    <property type="entry name" value="Cytochrome_P450_fam2"/>
</dbReference>
<keyword evidence="11 14" id="KW-0503">Monooxygenase</keyword>
<evidence type="ECO:0000313" key="16">
    <source>
        <dbReference type="Ensembl" id="ENSMMDP00005023059.1"/>
    </source>
</evidence>
<keyword evidence="9 14" id="KW-0560">Oxidoreductase</keyword>
<dbReference type="AlphaFoldDB" id="A0A667YGP9"/>
<dbReference type="InterPro" id="IPR001128">
    <property type="entry name" value="Cyt_P450"/>
</dbReference>
<reference evidence="16" key="3">
    <citation type="submission" date="2025-09" db="UniProtKB">
        <authorList>
            <consortium name="Ensembl"/>
        </authorList>
    </citation>
    <scope>IDENTIFICATION</scope>
</reference>
<dbReference type="GO" id="GO:0005789">
    <property type="term" value="C:endoplasmic reticulum membrane"/>
    <property type="evidence" value="ECO:0007669"/>
    <property type="project" value="UniProtKB-SubCell"/>
</dbReference>